<dbReference type="InterPro" id="IPR032389">
    <property type="entry name" value="GspB_C"/>
</dbReference>
<keyword evidence="1" id="KW-0472">Membrane</keyword>
<dbReference type="Pfam" id="PF16537">
    <property type="entry name" value="T2SSB"/>
    <property type="match status" value="1"/>
</dbReference>
<protein>
    <recommendedName>
        <fullName evidence="2">Type II secretion system protein GspB C-terminal domain-containing protein</fullName>
    </recommendedName>
</protein>
<feature type="domain" description="Type II secretion system protein GspB C-terminal" evidence="2">
    <location>
        <begin position="120"/>
        <end position="177"/>
    </location>
</feature>
<dbReference type="AlphaFoldDB" id="A0A381Z3G3"/>
<feature type="non-terminal residue" evidence="3">
    <location>
        <position position="1"/>
    </location>
</feature>
<gene>
    <name evidence="3" type="ORF">METZ01_LOCUS136197</name>
</gene>
<proteinExistence type="predicted"/>
<keyword evidence="1" id="KW-0812">Transmembrane</keyword>
<evidence type="ECO:0000313" key="3">
    <source>
        <dbReference type="EMBL" id="SVA83343.1"/>
    </source>
</evidence>
<name>A0A381Z3G3_9ZZZZ</name>
<dbReference type="EMBL" id="UINC01019666">
    <property type="protein sequence ID" value="SVA83343.1"/>
    <property type="molecule type" value="Genomic_DNA"/>
</dbReference>
<dbReference type="GO" id="GO:0015627">
    <property type="term" value="C:type II protein secretion system complex"/>
    <property type="evidence" value="ECO:0007669"/>
    <property type="project" value="InterPro"/>
</dbReference>
<keyword evidence="1" id="KW-1133">Transmembrane helix</keyword>
<feature type="transmembrane region" description="Helical" evidence="1">
    <location>
        <begin position="41"/>
        <end position="60"/>
    </location>
</feature>
<evidence type="ECO:0000256" key="1">
    <source>
        <dbReference type="SAM" id="Phobius"/>
    </source>
</evidence>
<accession>A0A381Z3G3</accession>
<organism evidence="3">
    <name type="scientific">marine metagenome</name>
    <dbReference type="NCBI Taxonomy" id="408172"/>
    <lineage>
        <taxon>unclassified sequences</taxon>
        <taxon>metagenomes</taxon>
        <taxon>ecological metagenomes</taxon>
    </lineage>
</organism>
<reference evidence="3" key="1">
    <citation type="submission" date="2018-05" db="EMBL/GenBank/DDBJ databases">
        <authorList>
            <person name="Lanie J.A."/>
            <person name="Ng W.-L."/>
            <person name="Kazmierczak K.M."/>
            <person name="Andrzejewski T.M."/>
            <person name="Davidsen T.M."/>
            <person name="Wayne K.J."/>
            <person name="Tettelin H."/>
            <person name="Glass J.I."/>
            <person name="Rusch D."/>
            <person name="Podicherti R."/>
            <person name="Tsui H.-C.T."/>
            <person name="Winkler M.E."/>
        </authorList>
    </citation>
    <scope>NUCLEOTIDE SEQUENCE</scope>
</reference>
<feature type="non-terminal residue" evidence="3">
    <location>
        <position position="184"/>
    </location>
</feature>
<sequence length="184" mass="20372">MSYILDALKRSEKERNRKRVPGVDALQNDALGNAGFSPKSIIALVLAIAVANSAAIYLLFDEPQKEVLSPAPTGGKQPATPIISDELHGNPILDEEFPANPVMHKVDPRVAKDAPPALPPRLDVTAHIYADQPDLRMVKIDGMNRHEGDYLADNHQLVEITEQGIILEYYGQRYSLDVVEDWQI</sequence>
<evidence type="ECO:0000259" key="2">
    <source>
        <dbReference type="Pfam" id="PF16537"/>
    </source>
</evidence>